<reference evidence="1" key="1">
    <citation type="submission" date="2020-07" db="EMBL/GenBank/DDBJ databases">
        <title>Huge and variable diversity of episymbiotic CPR bacteria and DPANN archaea in groundwater ecosystems.</title>
        <authorList>
            <person name="He C.Y."/>
            <person name="Keren R."/>
            <person name="Whittaker M."/>
            <person name="Farag I.F."/>
            <person name="Doudna J."/>
            <person name="Cate J.H.D."/>
            <person name="Banfield J.F."/>
        </authorList>
    </citation>
    <scope>NUCLEOTIDE SEQUENCE</scope>
    <source>
        <strain evidence="1">NC_groundwater_1296_Ag_S-0.2um_52_80</strain>
    </source>
</reference>
<gene>
    <name evidence="1" type="ORF">HY544_05700</name>
</gene>
<evidence type="ECO:0000313" key="2">
    <source>
        <dbReference type="Proteomes" id="UP000732298"/>
    </source>
</evidence>
<evidence type="ECO:0000313" key="1">
    <source>
        <dbReference type="EMBL" id="MBI4210966.1"/>
    </source>
</evidence>
<dbReference type="AlphaFoldDB" id="A0A8T3YNZ5"/>
<dbReference type="SUPFAM" id="SSF46785">
    <property type="entry name" value="Winged helix' DNA-binding domain"/>
    <property type="match status" value="1"/>
</dbReference>
<name>A0A8T3YNZ5_9ARCH</name>
<protein>
    <submittedName>
        <fullName evidence="1">Helix-turn-helix transcriptional regulator</fullName>
    </submittedName>
</protein>
<accession>A0A8T3YNZ5</accession>
<organism evidence="1 2">
    <name type="scientific">Candidatus Iainarchaeum sp</name>
    <dbReference type="NCBI Taxonomy" id="3101447"/>
    <lineage>
        <taxon>Archaea</taxon>
        <taxon>Candidatus Iainarchaeota</taxon>
        <taxon>Candidatus Iainarchaeia</taxon>
        <taxon>Candidatus Iainarchaeales</taxon>
        <taxon>Candidatus Iainarchaeaceae</taxon>
        <taxon>Candidatus Iainarchaeum</taxon>
    </lineage>
</organism>
<dbReference type="EMBL" id="JACQPB010000055">
    <property type="protein sequence ID" value="MBI4210966.1"/>
    <property type="molecule type" value="Genomic_DNA"/>
</dbReference>
<dbReference type="InterPro" id="IPR036390">
    <property type="entry name" value="WH_DNA-bd_sf"/>
</dbReference>
<proteinExistence type="predicted"/>
<comment type="caution">
    <text evidence="1">The sequence shown here is derived from an EMBL/GenBank/DDBJ whole genome shotgun (WGS) entry which is preliminary data.</text>
</comment>
<dbReference type="Proteomes" id="UP000732298">
    <property type="component" value="Unassembled WGS sequence"/>
</dbReference>
<sequence>MTMKESNTIKFFGDSPFTRILDVLVDNIGESYSKKEMQELAGLSKGAFFMHWPKVEELGLVKITKTIGRTKLYTLDRNSQFTKDILKFEMRMIEETSPKKMAAASN</sequence>